<feature type="transmembrane region" description="Helical" evidence="8">
    <location>
        <begin position="194"/>
        <end position="215"/>
    </location>
</feature>
<evidence type="ECO:0000256" key="3">
    <source>
        <dbReference type="ARBA" id="ARBA00022448"/>
    </source>
</evidence>
<organism evidence="9">
    <name type="scientific">Candidatus Actinomarina minuta</name>
    <dbReference type="NCBI Taxonomy" id="1389454"/>
    <lineage>
        <taxon>Bacteria</taxon>
        <taxon>Bacillati</taxon>
        <taxon>Actinomycetota</taxon>
        <taxon>Actinomycetes</taxon>
        <taxon>Candidatus Actinomarinidae</taxon>
        <taxon>Candidatus Actinomarinales</taxon>
        <taxon>Candidatus Actinomarineae</taxon>
        <taxon>Candidatus Actinomarinaceae</taxon>
        <taxon>Candidatus Actinomarina</taxon>
    </lineage>
</organism>
<feature type="transmembrane region" description="Helical" evidence="8">
    <location>
        <begin position="77"/>
        <end position="96"/>
    </location>
</feature>
<keyword evidence="3" id="KW-0813">Transport</keyword>
<dbReference type="GO" id="GO:0005886">
    <property type="term" value="C:plasma membrane"/>
    <property type="evidence" value="ECO:0007669"/>
    <property type="project" value="UniProtKB-SubCell"/>
</dbReference>
<keyword evidence="4 8" id="KW-1003">Cell membrane</keyword>
<evidence type="ECO:0000256" key="6">
    <source>
        <dbReference type="ARBA" id="ARBA00022989"/>
    </source>
</evidence>
<evidence type="ECO:0000256" key="8">
    <source>
        <dbReference type="RuleBase" id="RU363041"/>
    </source>
</evidence>
<proteinExistence type="inferred from homology"/>
<evidence type="ECO:0000256" key="2">
    <source>
        <dbReference type="ARBA" id="ARBA00009142"/>
    </source>
</evidence>
<evidence type="ECO:0000256" key="7">
    <source>
        <dbReference type="ARBA" id="ARBA00023136"/>
    </source>
</evidence>
<dbReference type="PANTHER" id="PTHR30269:SF37">
    <property type="entry name" value="MEMBRANE TRANSPORTER PROTEIN"/>
    <property type="match status" value="1"/>
</dbReference>
<evidence type="ECO:0000256" key="1">
    <source>
        <dbReference type="ARBA" id="ARBA00004651"/>
    </source>
</evidence>
<evidence type="ECO:0000313" key="9">
    <source>
        <dbReference type="EMBL" id="AGQ19996.1"/>
    </source>
</evidence>
<keyword evidence="7 8" id="KW-0472">Membrane</keyword>
<feature type="transmembrane region" description="Helical" evidence="8">
    <location>
        <begin position="12"/>
        <end position="36"/>
    </location>
</feature>
<name>S5DM60_9ACTN</name>
<accession>S5DM60</accession>
<comment type="similarity">
    <text evidence="2 8">Belongs to the 4-toluene sulfonate uptake permease (TSUP) (TC 2.A.102) family.</text>
</comment>
<evidence type="ECO:0000256" key="4">
    <source>
        <dbReference type="ARBA" id="ARBA00022475"/>
    </source>
</evidence>
<sequence>MTYPFDLSLLELIFISFLLFLSAAIQGILGFGFAVISSPILVQIEPLLVPQILSLLALPMTFRIYQREKNKVDWKPFKFLFLGRIIGGPLGLLLLINLSEQLLSISVGAIVLFGGLATYYGWIVKRDNKTSWIAGTLSGVFAMIAGVGGPPIAILYRGTAGNEFRPSLNAVFTFGITITLGLLLISGEIFRDHLILVLYLAVPVAIGLRLSSFFSNISEMAISRGVTYFSIISGLFVILRNII</sequence>
<dbReference type="EMBL" id="KC811148">
    <property type="protein sequence ID" value="AGQ19996.1"/>
    <property type="molecule type" value="Genomic_DNA"/>
</dbReference>
<dbReference type="AlphaFoldDB" id="S5DM60"/>
<evidence type="ECO:0000256" key="5">
    <source>
        <dbReference type="ARBA" id="ARBA00022692"/>
    </source>
</evidence>
<reference evidence="9" key="1">
    <citation type="journal article" date="2013" name="Sci. Rep.">
        <title>Metagenomics uncovers a new group of low GC and ultra-small marine Actinobacteria.</title>
        <authorList>
            <person name="Ghai R."/>
            <person name="Mizuno C.M."/>
            <person name="Picazo A."/>
            <person name="Camacho A."/>
            <person name="Rodriguez-Valera F."/>
        </authorList>
    </citation>
    <scope>NUCLEOTIDE SEQUENCE</scope>
</reference>
<comment type="subcellular location">
    <subcellularLocation>
        <location evidence="1 8">Cell membrane</location>
        <topology evidence="1 8">Multi-pass membrane protein</topology>
    </subcellularLocation>
</comment>
<feature type="transmembrane region" description="Helical" evidence="8">
    <location>
        <begin position="221"/>
        <end position="239"/>
    </location>
</feature>
<protein>
    <recommendedName>
        <fullName evidence="8">Probable membrane transporter protein</fullName>
    </recommendedName>
</protein>
<dbReference type="InterPro" id="IPR052017">
    <property type="entry name" value="TSUP"/>
</dbReference>
<keyword evidence="6 8" id="KW-1133">Transmembrane helix</keyword>
<dbReference type="PANTHER" id="PTHR30269">
    <property type="entry name" value="TRANSMEMBRANE PROTEIN YFCA"/>
    <property type="match status" value="1"/>
</dbReference>
<feature type="transmembrane region" description="Helical" evidence="8">
    <location>
        <begin position="102"/>
        <end position="120"/>
    </location>
</feature>
<dbReference type="Pfam" id="PF01925">
    <property type="entry name" value="TauE"/>
    <property type="match status" value="1"/>
</dbReference>
<keyword evidence="5 8" id="KW-0812">Transmembrane</keyword>
<dbReference type="InterPro" id="IPR002781">
    <property type="entry name" value="TM_pro_TauE-like"/>
</dbReference>
<feature type="transmembrane region" description="Helical" evidence="8">
    <location>
        <begin position="168"/>
        <end position="187"/>
    </location>
</feature>
<feature type="transmembrane region" description="Helical" evidence="8">
    <location>
        <begin position="132"/>
        <end position="156"/>
    </location>
</feature>